<evidence type="ECO:0000313" key="3">
    <source>
        <dbReference type="EMBL" id="KAK7464234.1"/>
    </source>
</evidence>
<comment type="caution">
    <text evidence="3">The sequence shown here is derived from an EMBL/GenBank/DDBJ whole genome shotgun (WGS) entry which is preliminary data.</text>
</comment>
<evidence type="ECO:0000256" key="1">
    <source>
        <dbReference type="SAM" id="Coils"/>
    </source>
</evidence>
<gene>
    <name evidence="3" type="ORF">VKT23_006400</name>
</gene>
<evidence type="ECO:0000313" key="4">
    <source>
        <dbReference type="Proteomes" id="UP001498398"/>
    </source>
</evidence>
<feature type="compositionally biased region" description="Polar residues" evidence="2">
    <location>
        <begin position="8"/>
        <end position="17"/>
    </location>
</feature>
<feature type="region of interest" description="Disordered" evidence="2">
    <location>
        <begin position="1"/>
        <end position="81"/>
    </location>
</feature>
<keyword evidence="1" id="KW-0175">Coiled coil</keyword>
<keyword evidence="4" id="KW-1185">Reference proteome</keyword>
<dbReference type="Proteomes" id="UP001498398">
    <property type="component" value="Unassembled WGS sequence"/>
</dbReference>
<feature type="coiled-coil region" evidence="1">
    <location>
        <begin position="81"/>
        <end position="115"/>
    </location>
</feature>
<protein>
    <submittedName>
        <fullName evidence="3">Uncharacterized protein</fullName>
    </submittedName>
</protein>
<accession>A0ABR1JR01</accession>
<sequence>MRPALRAQFTNPTTTTIEDAGSKGGNEENQPATVHEVEIIEISSDEDLAPPAQSSTKRPVGRHSQPSSLKLSGKNIQAAHPAEWERQLEHLKQQNHQLQSENARHKEDIATLKELYKARQGMVYLNFNDDEDLLSCEVCSNTMWSPYM</sequence>
<reference evidence="3 4" key="1">
    <citation type="submission" date="2024-01" db="EMBL/GenBank/DDBJ databases">
        <title>A draft genome for the cacao thread blight pathogen Marasmiellus scandens.</title>
        <authorList>
            <person name="Baruah I.K."/>
            <person name="Leung J."/>
            <person name="Bukari Y."/>
            <person name="Amoako-Attah I."/>
            <person name="Meinhardt L.W."/>
            <person name="Bailey B.A."/>
            <person name="Cohen S.P."/>
        </authorList>
    </citation>
    <scope>NUCLEOTIDE SEQUENCE [LARGE SCALE GENOMIC DNA]</scope>
    <source>
        <strain evidence="3 4">GH-19</strain>
    </source>
</reference>
<organism evidence="3 4">
    <name type="scientific">Marasmiellus scandens</name>
    <dbReference type="NCBI Taxonomy" id="2682957"/>
    <lineage>
        <taxon>Eukaryota</taxon>
        <taxon>Fungi</taxon>
        <taxon>Dikarya</taxon>
        <taxon>Basidiomycota</taxon>
        <taxon>Agaricomycotina</taxon>
        <taxon>Agaricomycetes</taxon>
        <taxon>Agaricomycetidae</taxon>
        <taxon>Agaricales</taxon>
        <taxon>Marasmiineae</taxon>
        <taxon>Omphalotaceae</taxon>
        <taxon>Marasmiellus</taxon>
    </lineage>
</organism>
<proteinExistence type="predicted"/>
<evidence type="ECO:0000256" key="2">
    <source>
        <dbReference type="SAM" id="MobiDB-lite"/>
    </source>
</evidence>
<dbReference type="EMBL" id="JBANRG010000008">
    <property type="protein sequence ID" value="KAK7464234.1"/>
    <property type="molecule type" value="Genomic_DNA"/>
</dbReference>
<name>A0ABR1JR01_9AGAR</name>